<evidence type="ECO:0000259" key="3">
    <source>
        <dbReference type="SMART" id="SM00244"/>
    </source>
</evidence>
<reference evidence="4 5" key="1">
    <citation type="submission" date="2017-06" db="EMBL/GenBank/DDBJ databases">
        <authorList>
            <person name="Kim H.J."/>
            <person name="Triplett B.A."/>
        </authorList>
    </citation>
    <scope>NUCLEOTIDE SEQUENCE [LARGE SCALE GENOMIC DNA]</scope>
    <source>
        <strain evidence="4 5">DSM 29150</strain>
    </source>
</reference>
<dbReference type="EMBL" id="FZNT01000003">
    <property type="protein sequence ID" value="SNR44873.1"/>
    <property type="molecule type" value="Genomic_DNA"/>
</dbReference>
<dbReference type="SUPFAM" id="SSF117892">
    <property type="entry name" value="Band 7/SPFH domain"/>
    <property type="match status" value="1"/>
</dbReference>
<dbReference type="AlphaFoldDB" id="A0A238WF14"/>
<dbReference type="Proteomes" id="UP000198384">
    <property type="component" value="Unassembled WGS sequence"/>
</dbReference>
<dbReference type="RefSeq" id="WP_089380810.1">
    <property type="nucleotide sequence ID" value="NZ_FZNT01000003.1"/>
</dbReference>
<evidence type="ECO:0000256" key="1">
    <source>
        <dbReference type="ARBA" id="ARBA00004167"/>
    </source>
</evidence>
<protein>
    <submittedName>
        <fullName evidence="4">SPFH domain / Band 7 family protein</fullName>
    </submittedName>
</protein>
<dbReference type="OrthoDB" id="9813479at2"/>
<evidence type="ECO:0000313" key="5">
    <source>
        <dbReference type="Proteomes" id="UP000198384"/>
    </source>
</evidence>
<keyword evidence="2" id="KW-0812">Transmembrane</keyword>
<dbReference type="SMART" id="SM00244">
    <property type="entry name" value="PHB"/>
    <property type="match status" value="1"/>
</dbReference>
<evidence type="ECO:0000256" key="2">
    <source>
        <dbReference type="SAM" id="Phobius"/>
    </source>
</evidence>
<feature type="transmembrane region" description="Helical" evidence="2">
    <location>
        <begin position="12"/>
        <end position="31"/>
    </location>
</feature>
<keyword evidence="5" id="KW-1185">Reference proteome</keyword>
<accession>A0A238WF14</accession>
<dbReference type="CDD" id="cd03402">
    <property type="entry name" value="SPFH_like_u2"/>
    <property type="match status" value="1"/>
</dbReference>
<feature type="domain" description="Band 7" evidence="3">
    <location>
        <begin position="50"/>
        <end position="218"/>
    </location>
</feature>
<keyword evidence="2" id="KW-0472">Membrane</keyword>
<keyword evidence="2" id="KW-1133">Transmembrane helix</keyword>
<dbReference type="Gene3D" id="3.30.479.30">
    <property type="entry name" value="Band 7 domain"/>
    <property type="match status" value="1"/>
</dbReference>
<sequence>MTEEKIIKISSGYSMLILLIVLIAGGITSLVTSIIPLFFVFLLLTIATLPGFFLVNPNTSKVILLFGKYIGTVKENGFYWANPLYRKKGISLRASNFDSERVKVNDKLGNPIMISTIAVWKVKDTFKAAFDVDNYENFVRVQSDAAVRKLASLYPYDNFEDDGKVEEITLRASVNEVSEALEEELSERLEMAGIEVLEARIGYLAYAQEIASAMLKRQQATAIIAARHKIVEGAVSMVEMAIDKLSENNVVDLDEERKAAMVSNLMVVLCSDKDAAPIVNTGTLNH</sequence>
<dbReference type="GO" id="GO:0016020">
    <property type="term" value="C:membrane"/>
    <property type="evidence" value="ECO:0007669"/>
    <property type="project" value="UniProtKB-SubCell"/>
</dbReference>
<evidence type="ECO:0000313" key="4">
    <source>
        <dbReference type="EMBL" id="SNR44873.1"/>
    </source>
</evidence>
<feature type="transmembrane region" description="Helical" evidence="2">
    <location>
        <begin position="37"/>
        <end position="55"/>
    </location>
</feature>
<comment type="subcellular location">
    <subcellularLocation>
        <location evidence="1">Membrane</location>
        <topology evidence="1">Single-pass membrane protein</topology>
    </subcellularLocation>
</comment>
<organism evidence="4 5">
    <name type="scientific">Lutibacter agarilyticus</name>
    <dbReference type="NCBI Taxonomy" id="1109740"/>
    <lineage>
        <taxon>Bacteria</taxon>
        <taxon>Pseudomonadati</taxon>
        <taxon>Bacteroidota</taxon>
        <taxon>Flavobacteriia</taxon>
        <taxon>Flavobacteriales</taxon>
        <taxon>Flavobacteriaceae</taxon>
        <taxon>Lutibacter</taxon>
    </lineage>
</organism>
<dbReference type="InterPro" id="IPR036013">
    <property type="entry name" value="Band_7/SPFH_dom_sf"/>
</dbReference>
<dbReference type="PANTHER" id="PTHR43446:SF1">
    <property type="entry name" value="BAND 7 DOMAIN-CONTAINING PROTEIN"/>
    <property type="match status" value="1"/>
</dbReference>
<dbReference type="InterPro" id="IPR001107">
    <property type="entry name" value="Band_7"/>
</dbReference>
<dbReference type="Pfam" id="PF01145">
    <property type="entry name" value="Band_7"/>
    <property type="match status" value="1"/>
</dbReference>
<gene>
    <name evidence="4" type="ORF">SAMN06265371_103133</name>
</gene>
<proteinExistence type="predicted"/>
<name>A0A238WF14_9FLAO</name>
<dbReference type="PANTHER" id="PTHR43446">
    <property type="entry name" value="MEMBRANE PROTEIN-RELATED"/>
    <property type="match status" value="1"/>
</dbReference>